<comment type="caution">
    <text evidence="2">The sequence shown here is derived from an EMBL/GenBank/DDBJ whole genome shotgun (WGS) entry which is preliminary data.</text>
</comment>
<reference evidence="2" key="1">
    <citation type="submission" date="2020-04" db="EMBL/GenBank/DDBJ databases">
        <authorList>
            <person name="Alioto T."/>
            <person name="Alioto T."/>
            <person name="Gomez Garrido J."/>
        </authorList>
    </citation>
    <scope>NUCLEOTIDE SEQUENCE</scope>
    <source>
        <strain evidence="2">A484AB</strain>
    </source>
</reference>
<sequence>MAQKRELWSEKECLALLSAYGTEEIQKKLEGTHKNADIYRKISDIMKKKGIHRDWMQCRTKFKHMKSEYKKFKDNLSRSGAGRGKEPNFFQIMDGFWGDRPEAEGLKNSIDTSGDAACSSAGAEISETASVDGLGDELIEKYGEGRIIEKKCPQCNEMVEVMTAGAHIGNSTAVYTDDDKLVCPYCDYIEPDINDKNDEANEKSEASHSEEAIKSASKKKMKEEGTKERELRKEELAAYKDSMALLANAIAGRSQPVQQPYYNVHHDIDSQQTFYKF</sequence>
<feature type="compositionally biased region" description="Basic and acidic residues" evidence="1">
    <location>
        <begin position="194"/>
        <end position="213"/>
    </location>
</feature>
<organism evidence="2 3">
    <name type="scientific">Paramuricea clavata</name>
    <name type="common">Red gorgonian</name>
    <name type="synonym">Violescent sea-whip</name>
    <dbReference type="NCBI Taxonomy" id="317549"/>
    <lineage>
        <taxon>Eukaryota</taxon>
        <taxon>Metazoa</taxon>
        <taxon>Cnidaria</taxon>
        <taxon>Anthozoa</taxon>
        <taxon>Octocorallia</taxon>
        <taxon>Malacalcyonacea</taxon>
        <taxon>Plexauridae</taxon>
        <taxon>Paramuricea</taxon>
    </lineage>
</organism>
<feature type="compositionally biased region" description="Basic and acidic residues" evidence="1">
    <location>
        <begin position="221"/>
        <end position="230"/>
    </location>
</feature>
<dbReference type="Gene3D" id="1.10.10.60">
    <property type="entry name" value="Homeodomain-like"/>
    <property type="match status" value="1"/>
</dbReference>
<gene>
    <name evidence="2" type="ORF">PACLA_8A012654</name>
</gene>
<keyword evidence="3" id="KW-1185">Reference proteome</keyword>
<dbReference type="Pfam" id="PF13837">
    <property type="entry name" value="Myb_DNA-bind_4"/>
    <property type="match status" value="1"/>
</dbReference>
<dbReference type="EMBL" id="CACRXK020004217">
    <property type="protein sequence ID" value="CAB4001962.1"/>
    <property type="molecule type" value="Genomic_DNA"/>
</dbReference>
<name>A0A7D9E9K0_PARCT</name>
<dbReference type="InterPro" id="IPR044822">
    <property type="entry name" value="Myb_DNA-bind_4"/>
</dbReference>
<dbReference type="PANTHER" id="PTHR47595">
    <property type="entry name" value="HEAT SHOCK 70 KDA PROTEIN 14"/>
    <property type="match status" value="1"/>
</dbReference>
<accession>A0A7D9E9K0</accession>
<evidence type="ECO:0000313" key="2">
    <source>
        <dbReference type="EMBL" id="CAB4001962.1"/>
    </source>
</evidence>
<dbReference type="PANTHER" id="PTHR47595:SF1">
    <property type="entry name" value="MYB_SANT-LIKE DNA-BINDING DOMAIN-CONTAINING PROTEIN"/>
    <property type="match status" value="1"/>
</dbReference>
<dbReference type="AlphaFoldDB" id="A0A7D9E9K0"/>
<feature type="region of interest" description="Disordered" evidence="1">
    <location>
        <begin position="194"/>
        <end position="230"/>
    </location>
</feature>
<dbReference type="OrthoDB" id="691673at2759"/>
<evidence type="ECO:0000313" key="3">
    <source>
        <dbReference type="Proteomes" id="UP001152795"/>
    </source>
</evidence>
<proteinExistence type="predicted"/>
<dbReference type="Proteomes" id="UP001152795">
    <property type="component" value="Unassembled WGS sequence"/>
</dbReference>
<protein>
    <submittedName>
        <fullName evidence="2">Uncharacterized protein</fullName>
    </submittedName>
</protein>
<evidence type="ECO:0000256" key="1">
    <source>
        <dbReference type="SAM" id="MobiDB-lite"/>
    </source>
</evidence>